<dbReference type="PANTHER" id="PTHR33221">
    <property type="entry name" value="WINGED HELIX-TURN-HELIX TRANSCRIPTIONAL REGULATOR, RRF2 FAMILY"/>
    <property type="match status" value="1"/>
</dbReference>
<dbReference type="GO" id="GO:0003677">
    <property type="term" value="F:DNA binding"/>
    <property type="evidence" value="ECO:0007669"/>
    <property type="project" value="UniProtKB-KW"/>
</dbReference>
<dbReference type="PROSITE" id="PS51197">
    <property type="entry name" value="HTH_RRF2_2"/>
    <property type="match status" value="1"/>
</dbReference>
<reference evidence="2 3" key="1">
    <citation type="submission" date="2016-03" db="EMBL/GenBank/DDBJ databases">
        <title>Acetic acid bacteria sequencing.</title>
        <authorList>
            <person name="Brandt J."/>
            <person name="Jakob F."/>
            <person name="Vogel R.F."/>
        </authorList>
    </citation>
    <scope>NUCLEOTIDE SEQUENCE [LARGE SCALE GENOMIC DNA]</scope>
    <source>
        <strain evidence="2 3">TMW2.1153</strain>
    </source>
</reference>
<dbReference type="PANTHER" id="PTHR33221:SF4">
    <property type="entry name" value="HTH-TYPE TRANSCRIPTIONAL REPRESSOR NSRR"/>
    <property type="match status" value="1"/>
</dbReference>
<accession>A0A1U9KJL3</accession>
<dbReference type="KEGG" id="aace:A0U92_15960"/>
<dbReference type="GO" id="GO:0003700">
    <property type="term" value="F:DNA-binding transcription factor activity"/>
    <property type="evidence" value="ECO:0007669"/>
    <property type="project" value="TreeGrafter"/>
</dbReference>
<organism evidence="2 3">
    <name type="scientific">Acetobacter aceti</name>
    <dbReference type="NCBI Taxonomy" id="435"/>
    <lineage>
        <taxon>Bacteria</taxon>
        <taxon>Pseudomonadati</taxon>
        <taxon>Pseudomonadota</taxon>
        <taxon>Alphaproteobacteria</taxon>
        <taxon>Acetobacterales</taxon>
        <taxon>Acetobacteraceae</taxon>
        <taxon>Acetobacter</taxon>
        <taxon>Acetobacter subgen. Acetobacter</taxon>
    </lineage>
</organism>
<dbReference type="Gene3D" id="1.10.10.10">
    <property type="entry name" value="Winged helix-like DNA-binding domain superfamily/Winged helix DNA-binding domain"/>
    <property type="match status" value="1"/>
</dbReference>
<keyword evidence="1" id="KW-0238">DNA-binding</keyword>
<dbReference type="InterPro" id="IPR000944">
    <property type="entry name" value="Tscrpt_reg_Rrf2"/>
</dbReference>
<evidence type="ECO:0000256" key="1">
    <source>
        <dbReference type="ARBA" id="ARBA00023125"/>
    </source>
</evidence>
<gene>
    <name evidence="2" type="ORF">A0U92_15960</name>
</gene>
<protein>
    <submittedName>
        <fullName evidence="2">Rrf2 family transcriptional regulator</fullName>
    </submittedName>
</protein>
<keyword evidence="3" id="KW-1185">Reference proteome</keyword>
<dbReference type="SUPFAM" id="SSF46785">
    <property type="entry name" value="Winged helix' DNA-binding domain"/>
    <property type="match status" value="1"/>
</dbReference>
<sequence length="152" mass="16756">MRLTQHSDYALRALVFLASNPDRLSSIREIAEIYGISENYMVKIIHRLGQGGFIETIRGRNGGLRLGRPADSIRIGDVVRFTEDDCALVSCMQQGNDQKGTPPCRLMPDCALRHTLGEALGAFFAVLDSRTLADMVGQEERRKLALPTGVVP</sequence>
<dbReference type="Pfam" id="PF02082">
    <property type="entry name" value="Rrf2"/>
    <property type="match status" value="1"/>
</dbReference>
<dbReference type="EMBL" id="CP014692">
    <property type="protein sequence ID" value="AQS86002.1"/>
    <property type="molecule type" value="Genomic_DNA"/>
</dbReference>
<dbReference type="GO" id="GO:0005829">
    <property type="term" value="C:cytosol"/>
    <property type="evidence" value="ECO:0007669"/>
    <property type="project" value="TreeGrafter"/>
</dbReference>
<dbReference type="NCBIfam" id="TIGR00738">
    <property type="entry name" value="rrf2_super"/>
    <property type="match status" value="1"/>
</dbReference>
<dbReference type="InterPro" id="IPR036388">
    <property type="entry name" value="WH-like_DNA-bd_sf"/>
</dbReference>
<evidence type="ECO:0000313" key="2">
    <source>
        <dbReference type="EMBL" id="AQS86002.1"/>
    </source>
</evidence>
<dbReference type="RefSeq" id="WP_077814007.1">
    <property type="nucleotide sequence ID" value="NZ_CP014692.1"/>
</dbReference>
<dbReference type="OrthoDB" id="9795923at2"/>
<dbReference type="Proteomes" id="UP000188937">
    <property type="component" value="Chromosome"/>
</dbReference>
<dbReference type="InterPro" id="IPR036390">
    <property type="entry name" value="WH_DNA-bd_sf"/>
</dbReference>
<name>A0A1U9KJL3_ACEAC</name>
<proteinExistence type="predicted"/>
<dbReference type="STRING" id="435.A0U92_15960"/>
<evidence type="ECO:0000313" key="3">
    <source>
        <dbReference type="Proteomes" id="UP000188937"/>
    </source>
</evidence>
<dbReference type="AlphaFoldDB" id="A0A1U9KJL3"/>